<evidence type="ECO:0000259" key="11">
    <source>
        <dbReference type="PROSITE" id="PS00624"/>
    </source>
</evidence>
<dbReference type="GO" id="GO:0016614">
    <property type="term" value="F:oxidoreductase activity, acting on CH-OH group of donors"/>
    <property type="evidence" value="ECO:0007669"/>
    <property type="project" value="InterPro"/>
</dbReference>
<evidence type="ECO:0000256" key="2">
    <source>
        <dbReference type="ARBA" id="ARBA00010790"/>
    </source>
</evidence>
<feature type="binding site" evidence="8">
    <location>
        <position position="250"/>
    </location>
    <ligand>
        <name>FAD</name>
        <dbReference type="ChEBI" id="CHEBI:57692"/>
    </ligand>
</feature>
<dbReference type="InParanoid" id="A0A067MWY1"/>
<dbReference type="PIRSF" id="PIRSF000137">
    <property type="entry name" value="Alcohol_oxidase"/>
    <property type="match status" value="1"/>
</dbReference>
<evidence type="ECO:0000313" key="13">
    <source>
        <dbReference type="Proteomes" id="UP000027195"/>
    </source>
</evidence>
<feature type="binding site" evidence="8">
    <location>
        <begin position="544"/>
        <end position="545"/>
    </location>
    <ligand>
        <name>FAD</name>
        <dbReference type="ChEBI" id="CHEBI:57692"/>
    </ligand>
</feature>
<dbReference type="Gene3D" id="3.50.50.60">
    <property type="entry name" value="FAD/NAD(P)-binding domain"/>
    <property type="match status" value="1"/>
</dbReference>
<dbReference type="PROSITE" id="PS00623">
    <property type="entry name" value="GMC_OXRED_1"/>
    <property type="match status" value="1"/>
</dbReference>
<dbReference type="SUPFAM" id="SSF51905">
    <property type="entry name" value="FAD/NAD(P)-binding domain"/>
    <property type="match status" value="1"/>
</dbReference>
<dbReference type="PROSITE" id="PS00624">
    <property type="entry name" value="GMC_OXRED_2"/>
    <property type="match status" value="1"/>
</dbReference>
<evidence type="ECO:0000256" key="3">
    <source>
        <dbReference type="ARBA" id="ARBA00022630"/>
    </source>
</evidence>
<dbReference type="InterPro" id="IPR036188">
    <property type="entry name" value="FAD/NAD-bd_sf"/>
</dbReference>
<dbReference type="InterPro" id="IPR007867">
    <property type="entry name" value="GMC_OxRtase_C"/>
</dbReference>
<gene>
    <name evidence="12" type="ORF">BOTBODRAFT_27543</name>
</gene>
<evidence type="ECO:0000256" key="6">
    <source>
        <dbReference type="ARBA" id="ARBA00023002"/>
    </source>
</evidence>
<dbReference type="Proteomes" id="UP000027195">
    <property type="component" value="Unassembled WGS sequence"/>
</dbReference>
<feature type="active site" description="Proton acceptor" evidence="7">
    <location>
        <position position="588"/>
    </location>
</feature>
<evidence type="ECO:0000313" key="12">
    <source>
        <dbReference type="EMBL" id="KDQ20129.1"/>
    </source>
</evidence>
<evidence type="ECO:0000259" key="10">
    <source>
        <dbReference type="PROSITE" id="PS00623"/>
    </source>
</evidence>
<keyword evidence="13" id="KW-1185">Reference proteome</keyword>
<dbReference type="HOGENOM" id="CLU_002865_6_0_1"/>
<dbReference type="PANTHER" id="PTHR11552">
    <property type="entry name" value="GLUCOSE-METHANOL-CHOLINE GMC OXIDOREDUCTASE"/>
    <property type="match status" value="1"/>
</dbReference>
<comment type="cofactor">
    <cofactor evidence="1 8">
        <name>FAD</name>
        <dbReference type="ChEBI" id="CHEBI:57692"/>
    </cofactor>
</comment>
<keyword evidence="3 9" id="KW-0285">Flavoprotein</keyword>
<dbReference type="AlphaFoldDB" id="A0A067MWY1"/>
<sequence length="608" mass="67060">MEASPQAILYLTASIEAIAAQEFDYVIAGGETAGLVLAARLSEDPSVTVCVLEAGGNNLNEPEILIPHRMNLGNPRVDWGFKTVPQLYADNTVAPWSRGKGLGGSSALNMCLYQRPPSFDLDAIGRLGNPGWNWDRFLEYAKKSETFQLPTPEEAEKYHFYTNPEHHGTSGPLRAGFRSSSTECSLLFQKTLNNLGIEMQKDHMGGKLCGTWVDPATIDKETGSRSYAANAYYAPNASRENLKVLIGALVHKVTFSSIRLNEDVQATGVAFIYDGKPFEVKARKEVIVSGGALKSPQILELSGVGDPEILKPLGLDVHVELPGVGTNLQEHNAIVTAFELTESDRWVTRDAVQFNPDLAAEQLALYRSTGEGLYSISRGVIAFSPLKTLNPKAAEHMIASIEAKIREQKDPALREQWALQLEAMKDNDVPDCEFIGSPNYVPTAHPPNIKKKYFSVSGLHNRALSRGTIHITSTNPVDHADIDPRSFEQDEDMVMMLEIMKFMRKLPETEPFKSMVAKELSPGPECVTEQDMRTYIKKYLKSSWHTAGTCSMLPRDKNGVVDNRLKVYGTTNLRVVDLSVIPLHFMAHTQATVYALAEQAADIIKGVI</sequence>
<evidence type="ECO:0000256" key="1">
    <source>
        <dbReference type="ARBA" id="ARBA00001974"/>
    </source>
</evidence>
<evidence type="ECO:0000256" key="7">
    <source>
        <dbReference type="PIRSR" id="PIRSR000137-1"/>
    </source>
</evidence>
<evidence type="ECO:0000256" key="9">
    <source>
        <dbReference type="RuleBase" id="RU003968"/>
    </source>
</evidence>
<keyword evidence="4" id="KW-0732">Signal</keyword>
<evidence type="ECO:0000256" key="4">
    <source>
        <dbReference type="ARBA" id="ARBA00022729"/>
    </source>
</evidence>
<dbReference type="Pfam" id="PF00732">
    <property type="entry name" value="GMC_oxred_N"/>
    <property type="match status" value="1"/>
</dbReference>
<protein>
    <recommendedName>
        <fullName evidence="10 11">Glucose-methanol-choline oxidoreductase N-terminal domain-containing protein</fullName>
    </recommendedName>
</protein>
<comment type="similarity">
    <text evidence="2 9">Belongs to the GMC oxidoreductase family.</text>
</comment>
<evidence type="ECO:0000256" key="8">
    <source>
        <dbReference type="PIRSR" id="PIRSR000137-2"/>
    </source>
</evidence>
<dbReference type="GO" id="GO:0050660">
    <property type="term" value="F:flavin adenine dinucleotide binding"/>
    <property type="evidence" value="ECO:0007669"/>
    <property type="project" value="InterPro"/>
</dbReference>
<dbReference type="PANTHER" id="PTHR11552:SF201">
    <property type="entry name" value="GLUCOSE-METHANOL-CHOLINE OXIDOREDUCTASE N-TERMINAL DOMAIN-CONTAINING PROTEIN"/>
    <property type="match status" value="1"/>
</dbReference>
<feature type="active site" description="Proton donor" evidence="7">
    <location>
        <position position="545"/>
    </location>
</feature>
<dbReference type="Gene3D" id="3.30.560.10">
    <property type="entry name" value="Glucose Oxidase, domain 3"/>
    <property type="match status" value="1"/>
</dbReference>
<organism evidence="12 13">
    <name type="scientific">Botryobasidium botryosum (strain FD-172 SS1)</name>
    <dbReference type="NCBI Taxonomy" id="930990"/>
    <lineage>
        <taxon>Eukaryota</taxon>
        <taxon>Fungi</taxon>
        <taxon>Dikarya</taxon>
        <taxon>Basidiomycota</taxon>
        <taxon>Agaricomycotina</taxon>
        <taxon>Agaricomycetes</taxon>
        <taxon>Cantharellales</taxon>
        <taxon>Botryobasidiaceae</taxon>
        <taxon>Botryobasidium</taxon>
    </lineage>
</organism>
<dbReference type="STRING" id="930990.A0A067MWY1"/>
<feature type="domain" description="Glucose-methanol-choline oxidoreductase N-terminal" evidence="10">
    <location>
        <begin position="99"/>
        <end position="122"/>
    </location>
</feature>
<dbReference type="Pfam" id="PF05199">
    <property type="entry name" value="GMC_oxred_C"/>
    <property type="match status" value="1"/>
</dbReference>
<keyword evidence="6" id="KW-0560">Oxidoreductase</keyword>
<dbReference type="EMBL" id="KL198018">
    <property type="protein sequence ID" value="KDQ20129.1"/>
    <property type="molecule type" value="Genomic_DNA"/>
</dbReference>
<reference evidence="13" key="1">
    <citation type="journal article" date="2014" name="Proc. Natl. Acad. Sci. U.S.A.">
        <title>Extensive sampling of basidiomycete genomes demonstrates inadequacy of the white-rot/brown-rot paradigm for wood decay fungi.</title>
        <authorList>
            <person name="Riley R."/>
            <person name="Salamov A.A."/>
            <person name="Brown D.W."/>
            <person name="Nagy L.G."/>
            <person name="Floudas D."/>
            <person name="Held B.W."/>
            <person name="Levasseur A."/>
            <person name="Lombard V."/>
            <person name="Morin E."/>
            <person name="Otillar R."/>
            <person name="Lindquist E.A."/>
            <person name="Sun H."/>
            <person name="LaButti K.M."/>
            <person name="Schmutz J."/>
            <person name="Jabbour D."/>
            <person name="Luo H."/>
            <person name="Baker S.E."/>
            <person name="Pisabarro A.G."/>
            <person name="Walton J.D."/>
            <person name="Blanchette R.A."/>
            <person name="Henrissat B."/>
            <person name="Martin F."/>
            <person name="Cullen D."/>
            <person name="Hibbett D.S."/>
            <person name="Grigoriev I.V."/>
        </authorList>
    </citation>
    <scope>NUCLEOTIDE SEQUENCE [LARGE SCALE GENOMIC DNA]</scope>
    <source>
        <strain evidence="13">FD-172 SS1</strain>
    </source>
</reference>
<dbReference type="InterPro" id="IPR000172">
    <property type="entry name" value="GMC_OxRdtase_N"/>
</dbReference>
<dbReference type="OrthoDB" id="269227at2759"/>
<dbReference type="InterPro" id="IPR012132">
    <property type="entry name" value="GMC_OxRdtase"/>
</dbReference>
<name>A0A067MWY1_BOTB1</name>
<dbReference type="SUPFAM" id="SSF54373">
    <property type="entry name" value="FAD-linked reductases, C-terminal domain"/>
    <property type="match status" value="1"/>
</dbReference>
<feature type="domain" description="Glucose-methanol-choline oxidoreductase N-terminal" evidence="11">
    <location>
        <begin position="291"/>
        <end position="305"/>
    </location>
</feature>
<proteinExistence type="inferred from homology"/>
<accession>A0A067MWY1</accession>
<evidence type="ECO:0000256" key="5">
    <source>
        <dbReference type="ARBA" id="ARBA00022827"/>
    </source>
</evidence>
<keyword evidence="5 8" id="KW-0274">FAD</keyword>